<keyword evidence="3" id="KW-1185">Reference proteome</keyword>
<dbReference type="Pfam" id="PF25206">
    <property type="entry name" value="DUF7836"/>
    <property type="match status" value="1"/>
</dbReference>
<evidence type="ECO:0000313" key="3">
    <source>
        <dbReference type="Proteomes" id="UP000831768"/>
    </source>
</evidence>
<organism evidence="2 3">
    <name type="scientific">Halocatena salina</name>
    <dbReference type="NCBI Taxonomy" id="2934340"/>
    <lineage>
        <taxon>Archaea</taxon>
        <taxon>Methanobacteriati</taxon>
        <taxon>Methanobacteriota</taxon>
        <taxon>Stenosarchaea group</taxon>
        <taxon>Halobacteria</taxon>
        <taxon>Halobacteriales</taxon>
        <taxon>Natronomonadaceae</taxon>
        <taxon>Halocatena</taxon>
    </lineage>
</organism>
<gene>
    <name evidence="2" type="ORF">MW046_00415</name>
</gene>
<evidence type="ECO:0000313" key="2">
    <source>
        <dbReference type="EMBL" id="UPM42934.1"/>
    </source>
</evidence>
<feature type="domain" description="DUF7836" evidence="1">
    <location>
        <begin position="3"/>
        <end position="59"/>
    </location>
</feature>
<dbReference type="Proteomes" id="UP000831768">
    <property type="component" value="Chromosome"/>
</dbReference>
<accession>A0A8U0A1I1</accession>
<dbReference type="InterPro" id="IPR057158">
    <property type="entry name" value="DUF7836"/>
</dbReference>
<protein>
    <recommendedName>
        <fullName evidence="1">DUF7836 domain-containing protein</fullName>
    </recommendedName>
</protein>
<dbReference type="GeneID" id="71926464"/>
<dbReference type="KEGG" id="haad:MW046_00415"/>
<dbReference type="EMBL" id="CP096019">
    <property type="protein sequence ID" value="UPM42934.1"/>
    <property type="molecule type" value="Genomic_DNA"/>
</dbReference>
<sequence>MPTETYVRLLCPECGKQWTASPGNLPTPSTTYHCPGCHASRRLSEFARTEHELETLKTFG</sequence>
<dbReference type="AlphaFoldDB" id="A0A8U0A1I1"/>
<dbReference type="RefSeq" id="WP_247993604.1">
    <property type="nucleotide sequence ID" value="NZ_CP096019.1"/>
</dbReference>
<reference evidence="2" key="1">
    <citation type="submission" date="2022-04" db="EMBL/GenBank/DDBJ databases">
        <title>Halocatena sp. nov., isolated from a salt lake.</title>
        <authorList>
            <person name="Cui H.-L."/>
        </authorList>
    </citation>
    <scope>NUCLEOTIDE SEQUENCE</scope>
    <source>
        <strain evidence="2">AD-1</strain>
    </source>
</reference>
<proteinExistence type="predicted"/>
<name>A0A8U0A1I1_9EURY</name>
<evidence type="ECO:0000259" key="1">
    <source>
        <dbReference type="Pfam" id="PF25206"/>
    </source>
</evidence>